<dbReference type="AlphaFoldDB" id="A0A7J5A9F5"/>
<accession>A0A7J5A9F5</accession>
<keyword evidence="1" id="KW-1133">Transmembrane helix</keyword>
<dbReference type="EMBL" id="WAAU01000029">
    <property type="protein sequence ID" value="KAB1154194.1"/>
    <property type="molecule type" value="Genomic_DNA"/>
</dbReference>
<dbReference type="Proteomes" id="UP000467305">
    <property type="component" value="Unassembled WGS sequence"/>
</dbReference>
<reference evidence="2 3" key="1">
    <citation type="submission" date="2019-09" db="EMBL/GenBank/DDBJ databases">
        <authorList>
            <person name="Cao W.R."/>
        </authorList>
    </citation>
    <scope>NUCLEOTIDE SEQUENCE [LARGE SCALE GENOMIC DNA]</scope>
    <source>
        <strain evidence="3">a4</strain>
    </source>
</reference>
<dbReference type="OrthoDB" id="1493145at2"/>
<evidence type="ECO:0000313" key="2">
    <source>
        <dbReference type="EMBL" id="KAB1154194.1"/>
    </source>
</evidence>
<protein>
    <recommendedName>
        <fullName evidence="4">Mercuric transport protein MerT</fullName>
    </recommendedName>
</protein>
<keyword evidence="1" id="KW-0472">Membrane</keyword>
<feature type="transmembrane region" description="Helical" evidence="1">
    <location>
        <begin position="39"/>
        <end position="62"/>
    </location>
</feature>
<proteinExistence type="predicted"/>
<sequence length="120" mass="13258">MKSIVSSISAIFVAIAACTCCVGPLMALAGVLGVSASQLIWLSSVKNYLITFSLIAISYNLYRAYYPKAQQECCDMNQYEALSKLNENEKKAVSFFQSKKFLWAVAIITIIILILPYLSN</sequence>
<dbReference type="PROSITE" id="PS51257">
    <property type="entry name" value="PROKAR_LIPOPROTEIN"/>
    <property type="match status" value="1"/>
</dbReference>
<organism evidence="2 3">
    <name type="scientific">Tenacibaculum aiptasiae</name>
    <dbReference type="NCBI Taxonomy" id="426481"/>
    <lineage>
        <taxon>Bacteria</taxon>
        <taxon>Pseudomonadati</taxon>
        <taxon>Bacteroidota</taxon>
        <taxon>Flavobacteriia</taxon>
        <taxon>Flavobacteriales</taxon>
        <taxon>Flavobacteriaceae</taxon>
        <taxon>Tenacibaculum</taxon>
    </lineage>
</organism>
<keyword evidence="1" id="KW-0812">Transmembrane</keyword>
<dbReference type="RefSeq" id="WP_150900828.1">
    <property type="nucleotide sequence ID" value="NZ_WAAU01000029.1"/>
</dbReference>
<keyword evidence="3" id="KW-1185">Reference proteome</keyword>
<evidence type="ECO:0008006" key="4">
    <source>
        <dbReference type="Google" id="ProtNLM"/>
    </source>
</evidence>
<comment type="caution">
    <text evidence="2">The sequence shown here is derived from an EMBL/GenBank/DDBJ whole genome shotgun (WGS) entry which is preliminary data.</text>
</comment>
<name>A0A7J5A9F5_9FLAO</name>
<gene>
    <name evidence="2" type="ORF">F7018_14555</name>
</gene>
<evidence type="ECO:0000256" key="1">
    <source>
        <dbReference type="SAM" id="Phobius"/>
    </source>
</evidence>
<evidence type="ECO:0000313" key="3">
    <source>
        <dbReference type="Proteomes" id="UP000467305"/>
    </source>
</evidence>
<feature type="transmembrane region" description="Helical" evidence="1">
    <location>
        <begin position="101"/>
        <end position="119"/>
    </location>
</feature>